<dbReference type="InterPro" id="IPR011009">
    <property type="entry name" value="Kinase-like_dom_sf"/>
</dbReference>
<evidence type="ECO:0000313" key="3">
    <source>
        <dbReference type="EMBL" id="CAD9346499.1"/>
    </source>
</evidence>
<dbReference type="CDD" id="cd05121">
    <property type="entry name" value="ABC1_ADCK3-like"/>
    <property type="match status" value="1"/>
</dbReference>
<dbReference type="Pfam" id="PF03109">
    <property type="entry name" value="ABC1"/>
    <property type="match status" value="1"/>
</dbReference>
<proteinExistence type="inferred from homology"/>
<dbReference type="PANTHER" id="PTHR10566:SF113">
    <property type="entry name" value="PROTEIN ACTIVITY OF BC1 COMPLEX KINASE 7, CHLOROPLASTIC"/>
    <property type="match status" value="1"/>
</dbReference>
<feature type="domain" description="ABC1 atypical kinase-like" evidence="2">
    <location>
        <begin position="510"/>
        <end position="757"/>
    </location>
</feature>
<reference evidence="3" key="1">
    <citation type="submission" date="2021-01" db="EMBL/GenBank/DDBJ databases">
        <authorList>
            <person name="Corre E."/>
            <person name="Pelletier E."/>
            <person name="Niang G."/>
            <person name="Scheremetjew M."/>
            <person name="Finn R."/>
            <person name="Kale V."/>
            <person name="Holt S."/>
            <person name="Cochrane G."/>
            <person name="Meng A."/>
            <person name="Brown T."/>
            <person name="Cohen L."/>
        </authorList>
    </citation>
    <scope>NUCLEOTIDE SEQUENCE</scope>
    <source>
        <strain evidence="3">Pop2</strain>
    </source>
</reference>
<name>A0A7S2EP91_9STRA</name>
<sequence>MRSNKQSCNSSAQFRKTAVWAILLVGKTCLAFTVNRGGGTVSFQHPIQTSAHSSLPNKPFSSSSSLVNPFRLPRSSIVGQQRRSRGELTTSLPMSIVEKTKEEEDTLAAGKGVNGLKKITSTSASSSVSGANKKKVSDTSSSDSVLQLAALSSNTTSNSYSQNKSKESLDAFSEDMIELVDEINQVLINGSRDLLGNMTVIIEEKMPKVDLNQDQTFELETYIKNLTEDLYMAQQKEMERQRKLFERQIYEFEASLVRPLEDLAFDDVPLLKTKNDTQSMTDDEKSELSIQERRKELVLAGANSTLVDASRRMRSGEILRNLNVAPLYYSIALFARWARKFSTPPIAFLSFMKGMSSAFGGARPFDGKRRISRLFSRRLKEKTVNSNAVDKDRLAYEEYIKNAEQMQKGWKRTGEIAAKGNLAKKWAIFMRSIEIWSYFTSFLIKEKRMTKNLRRGRWDEERFSKERSKLGAELTQNLLKLGPTFIKVGQIFSTRIDIVPKEYIEQLKLLQDKVPPFSGDKAVEIIESELGKPIEELFDTFNRTSLAAASLGQVHVATKGKDTLAVKVQRQYLRELFDVDLGQLKQLAVFADALDLSSEGGIMDQNTQRDWVSVYEESKRLLYEEIDYLNEMKNCDRFRENFNRPKFSHIKVPMTFPEFTTEKVMAMEFCPGIKITDKERIEAEGLDPVEISRKSAESFLEQLCRHGFFHSDPHPGNVAVEKGPNGEARIIFYDFGMMDSFGPNERKGLVDFFFAIYYDANVKDACDALERLGMLRLTPDVDRIAVERVGKDFIDRFQETLKRGSDWEDQMDPEERKRINRQRRKELGEEFLSLNRDSPFVFPPTWTFVFRAFFSLDGIGKTLDPKYDLTKITLPYLKELLDLKDGNAFVTSANRLLKRVGLSPDDFKNFGAQPQRVARIDDISRRLEQGDFKLRVRALEVERMIERSKLVQKNTFAAVVSCLCLNSAMCFATFGKTAVASRPLTKLLLGVGAIFAARVPYGLNQLRNLDDYNEKYGIKR</sequence>
<evidence type="ECO:0000259" key="2">
    <source>
        <dbReference type="Pfam" id="PF03109"/>
    </source>
</evidence>
<accession>A0A7S2EP91</accession>
<dbReference type="SUPFAM" id="SSF56112">
    <property type="entry name" value="Protein kinase-like (PK-like)"/>
    <property type="match status" value="1"/>
</dbReference>
<protein>
    <recommendedName>
        <fullName evidence="2">ABC1 atypical kinase-like domain-containing protein</fullName>
    </recommendedName>
</protein>
<dbReference type="AlphaFoldDB" id="A0A7S2EP91"/>
<dbReference type="InterPro" id="IPR004147">
    <property type="entry name" value="ABC1_dom"/>
</dbReference>
<evidence type="ECO:0000256" key="1">
    <source>
        <dbReference type="ARBA" id="ARBA00009670"/>
    </source>
</evidence>
<dbReference type="PANTHER" id="PTHR10566">
    <property type="entry name" value="CHAPERONE-ACTIVITY OF BC1 COMPLEX CABC1 -RELATED"/>
    <property type="match status" value="1"/>
</dbReference>
<comment type="similarity">
    <text evidence="1">Belongs to the protein kinase superfamily. ADCK protein kinase family.</text>
</comment>
<organism evidence="3">
    <name type="scientific">Ditylum brightwellii</name>
    <dbReference type="NCBI Taxonomy" id="49249"/>
    <lineage>
        <taxon>Eukaryota</taxon>
        <taxon>Sar</taxon>
        <taxon>Stramenopiles</taxon>
        <taxon>Ochrophyta</taxon>
        <taxon>Bacillariophyta</taxon>
        <taxon>Mediophyceae</taxon>
        <taxon>Lithodesmiophycidae</taxon>
        <taxon>Lithodesmiales</taxon>
        <taxon>Lithodesmiaceae</taxon>
        <taxon>Ditylum</taxon>
    </lineage>
</organism>
<dbReference type="InterPro" id="IPR050154">
    <property type="entry name" value="UbiB_kinase"/>
</dbReference>
<gene>
    <name evidence="3" type="ORF">DBRI1063_LOCUS19403</name>
</gene>
<dbReference type="EMBL" id="HBGN01030103">
    <property type="protein sequence ID" value="CAD9346499.1"/>
    <property type="molecule type" value="Transcribed_RNA"/>
</dbReference>